<evidence type="ECO:0000313" key="3">
    <source>
        <dbReference type="WBParaSite" id="EVEC_0000684901-mRNA-1"/>
    </source>
</evidence>
<proteinExistence type="predicted"/>
<evidence type="ECO:0000313" key="1">
    <source>
        <dbReference type="EMBL" id="VDD91646.1"/>
    </source>
</evidence>
<dbReference type="Proteomes" id="UP000274131">
    <property type="component" value="Unassembled WGS sequence"/>
</dbReference>
<reference evidence="1 2" key="2">
    <citation type="submission" date="2018-10" db="EMBL/GenBank/DDBJ databases">
        <authorList>
            <consortium name="Pathogen Informatics"/>
        </authorList>
    </citation>
    <scope>NUCLEOTIDE SEQUENCE [LARGE SCALE GENOMIC DNA]</scope>
</reference>
<name>A0A0N4V8Y1_ENTVE</name>
<dbReference type="WBParaSite" id="EVEC_0000684901-mRNA-1">
    <property type="protein sequence ID" value="EVEC_0000684901-mRNA-1"/>
    <property type="gene ID" value="EVEC_0000684901"/>
</dbReference>
<dbReference type="EMBL" id="UXUI01008493">
    <property type="protein sequence ID" value="VDD91646.1"/>
    <property type="molecule type" value="Genomic_DNA"/>
</dbReference>
<sequence>MYDYILAKHSVRCIRKTPCQYATVWIVDLKNSGFAVSYKDNGENPRGESLKQMISLQELISQEEGCSQITRRM</sequence>
<gene>
    <name evidence="1" type="ORF">EVEC_LOCUS6397</name>
</gene>
<evidence type="ECO:0000313" key="2">
    <source>
        <dbReference type="Proteomes" id="UP000274131"/>
    </source>
</evidence>
<organism evidence="3">
    <name type="scientific">Enterobius vermicularis</name>
    <name type="common">Human pinworm</name>
    <dbReference type="NCBI Taxonomy" id="51028"/>
    <lineage>
        <taxon>Eukaryota</taxon>
        <taxon>Metazoa</taxon>
        <taxon>Ecdysozoa</taxon>
        <taxon>Nematoda</taxon>
        <taxon>Chromadorea</taxon>
        <taxon>Rhabditida</taxon>
        <taxon>Spirurina</taxon>
        <taxon>Oxyuridomorpha</taxon>
        <taxon>Oxyuroidea</taxon>
        <taxon>Oxyuridae</taxon>
        <taxon>Enterobius</taxon>
    </lineage>
</organism>
<dbReference type="AlphaFoldDB" id="A0A0N4V8Y1"/>
<keyword evidence="2" id="KW-1185">Reference proteome</keyword>
<accession>A0A0N4V8Y1</accession>
<reference evidence="3" key="1">
    <citation type="submission" date="2017-02" db="UniProtKB">
        <authorList>
            <consortium name="WormBaseParasite"/>
        </authorList>
    </citation>
    <scope>IDENTIFICATION</scope>
</reference>
<protein>
    <submittedName>
        <fullName evidence="3">DUF4102 domain-containing protein</fullName>
    </submittedName>
</protein>